<feature type="region of interest" description="Disordered" evidence="1">
    <location>
        <begin position="75"/>
        <end position="113"/>
    </location>
</feature>
<evidence type="ECO:0000256" key="1">
    <source>
        <dbReference type="SAM" id="MobiDB-lite"/>
    </source>
</evidence>
<evidence type="ECO:0000313" key="3">
    <source>
        <dbReference type="Proteomes" id="UP001341840"/>
    </source>
</evidence>
<dbReference type="Proteomes" id="UP001341840">
    <property type="component" value="Unassembled WGS sequence"/>
</dbReference>
<accession>A0ABU6WJA0</accession>
<dbReference type="EMBL" id="JASCZI010181658">
    <property type="protein sequence ID" value="MED6185170.1"/>
    <property type="molecule type" value="Genomic_DNA"/>
</dbReference>
<keyword evidence="3" id="KW-1185">Reference proteome</keyword>
<feature type="compositionally biased region" description="Basic and acidic residues" evidence="1">
    <location>
        <begin position="82"/>
        <end position="94"/>
    </location>
</feature>
<reference evidence="2 3" key="1">
    <citation type="journal article" date="2023" name="Plants (Basel)">
        <title>Bridging the Gap: Combining Genomics and Transcriptomics Approaches to Understand Stylosanthes scabra, an Orphan Legume from the Brazilian Caatinga.</title>
        <authorList>
            <person name="Ferreira-Neto J.R.C."/>
            <person name="da Silva M.D."/>
            <person name="Binneck E."/>
            <person name="de Melo N.F."/>
            <person name="da Silva R.H."/>
            <person name="de Melo A.L.T.M."/>
            <person name="Pandolfi V."/>
            <person name="Bustamante F.O."/>
            <person name="Brasileiro-Vidal A.C."/>
            <person name="Benko-Iseppon A.M."/>
        </authorList>
    </citation>
    <scope>NUCLEOTIDE SEQUENCE [LARGE SCALE GENOMIC DNA]</scope>
    <source>
        <tissue evidence="2">Leaves</tissue>
    </source>
</reference>
<name>A0ABU6WJA0_9FABA</name>
<gene>
    <name evidence="2" type="ORF">PIB30_054470</name>
</gene>
<evidence type="ECO:0000313" key="2">
    <source>
        <dbReference type="EMBL" id="MED6185170.1"/>
    </source>
</evidence>
<proteinExistence type="predicted"/>
<sequence>MQGDECNDFGRLGANLGAQALVRVCASVCVGTQALKTGAWRWVCVLGVQGVCVGAQASVLGAWAVHRLEEQVPLAQQPTHRKIQERGVQHERTPYRNGLDPSKGLLSESILTS</sequence>
<comment type="caution">
    <text evidence="2">The sequence shown here is derived from an EMBL/GenBank/DDBJ whole genome shotgun (WGS) entry which is preliminary data.</text>
</comment>
<protein>
    <submittedName>
        <fullName evidence="2">Uncharacterized protein</fullName>
    </submittedName>
</protein>
<organism evidence="2 3">
    <name type="scientific">Stylosanthes scabra</name>
    <dbReference type="NCBI Taxonomy" id="79078"/>
    <lineage>
        <taxon>Eukaryota</taxon>
        <taxon>Viridiplantae</taxon>
        <taxon>Streptophyta</taxon>
        <taxon>Embryophyta</taxon>
        <taxon>Tracheophyta</taxon>
        <taxon>Spermatophyta</taxon>
        <taxon>Magnoliopsida</taxon>
        <taxon>eudicotyledons</taxon>
        <taxon>Gunneridae</taxon>
        <taxon>Pentapetalae</taxon>
        <taxon>rosids</taxon>
        <taxon>fabids</taxon>
        <taxon>Fabales</taxon>
        <taxon>Fabaceae</taxon>
        <taxon>Papilionoideae</taxon>
        <taxon>50 kb inversion clade</taxon>
        <taxon>dalbergioids sensu lato</taxon>
        <taxon>Dalbergieae</taxon>
        <taxon>Pterocarpus clade</taxon>
        <taxon>Stylosanthes</taxon>
    </lineage>
</organism>